<dbReference type="PANTHER" id="PTHR42928">
    <property type="entry name" value="TRICARBOXYLATE-BINDING PROTEIN"/>
    <property type="match status" value="1"/>
</dbReference>
<evidence type="ECO:0000256" key="1">
    <source>
        <dbReference type="ARBA" id="ARBA00006987"/>
    </source>
</evidence>
<keyword evidence="2" id="KW-0675">Receptor</keyword>
<dbReference type="HOGENOM" id="CLU_045683_0_3_4"/>
<accession>F5Y193</accession>
<gene>
    <name evidence="2" type="primary">tctC</name>
    <name evidence="2" type="ordered locus">Rta_23960</name>
</gene>
<dbReference type="AlphaFoldDB" id="F5Y193"/>
<dbReference type="SUPFAM" id="SSF53850">
    <property type="entry name" value="Periplasmic binding protein-like II"/>
    <property type="match status" value="1"/>
</dbReference>
<dbReference type="Proteomes" id="UP000008385">
    <property type="component" value="Chromosome"/>
</dbReference>
<dbReference type="Gene3D" id="3.40.190.150">
    <property type="entry name" value="Bordetella uptake gene, domain 1"/>
    <property type="match status" value="1"/>
</dbReference>
<dbReference type="PIRSF" id="PIRSF017082">
    <property type="entry name" value="YflP"/>
    <property type="match status" value="1"/>
</dbReference>
<evidence type="ECO:0000313" key="2">
    <source>
        <dbReference type="EMBL" id="AEG93494.1"/>
    </source>
</evidence>
<dbReference type="InterPro" id="IPR042100">
    <property type="entry name" value="Bug_dom1"/>
</dbReference>
<dbReference type="Pfam" id="PF03401">
    <property type="entry name" value="TctC"/>
    <property type="match status" value="1"/>
</dbReference>
<name>F5Y193_RAMTT</name>
<dbReference type="CDD" id="cd13579">
    <property type="entry name" value="PBP2_Bug_NagM"/>
    <property type="match status" value="1"/>
</dbReference>
<dbReference type="PANTHER" id="PTHR42928:SF5">
    <property type="entry name" value="BLR1237 PROTEIN"/>
    <property type="match status" value="1"/>
</dbReference>
<reference evidence="3" key="1">
    <citation type="submission" date="2006-01" db="EMBL/GenBank/DDBJ databases">
        <title>Genome of the cyst-dividing bacterium Ramlibacter tataouinensis.</title>
        <authorList>
            <person name="Barakat M."/>
            <person name="Ortet P."/>
            <person name="De Luca G."/>
            <person name="Jourlin-Castelli C."/>
            <person name="Ansaldi M."/>
            <person name="Py B."/>
            <person name="Fichant G."/>
            <person name="Coutinho P."/>
            <person name="Voulhoux R."/>
            <person name="Bastien O."/>
            <person name="Roy S."/>
            <person name="Marechal E."/>
            <person name="Henrissat B."/>
            <person name="Quentin Y."/>
            <person name="Noirot P."/>
            <person name="Filloux A."/>
            <person name="Mejean V."/>
            <person name="DuBow M."/>
            <person name="Barras F."/>
            <person name="Heulin T."/>
        </authorList>
    </citation>
    <scope>NUCLEOTIDE SEQUENCE [LARGE SCALE GENOMIC DNA]</scope>
    <source>
        <strain evidence="3">ATCC BAA-407 / DSM 14655 / LMG 21543 / TTB310</strain>
    </source>
</reference>
<dbReference type="KEGG" id="rta:Rta_23960"/>
<protein>
    <submittedName>
        <fullName evidence="2">Candidate extracytoplasmic binding receptor</fullName>
    </submittedName>
</protein>
<keyword evidence="3" id="KW-1185">Reference proteome</keyword>
<dbReference type="Gene3D" id="3.40.190.10">
    <property type="entry name" value="Periplasmic binding protein-like II"/>
    <property type="match status" value="1"/>
</dbReference>
<evidence type="ECO:0000313" key="3">
    <source>
        <dbReference type="Proteomes" id="UP000008385"/>
    </source>
</evidence>
<reference evidence="2 3" key="2">
    <citation type="journal article" date="2011" name="PLoS ONE">
        <title>The Cyst-Dividing Bacterium Ramlibacter tataouinensis TTB310 Genome Reveals a Well-Stocked Toolbox for Adaptation to a Desert Environment.</title>
        <authorList>
            <person name="De Luca G."/>
            <person name="Barakat M."/>
            <person name="Ortet P."/>
            <person name="Fochesato S."/>
            <person name="Jourlin-Castelli C."/>
            <person name="Ansaldi M."/>
            <person name="Py B."/>
            <person name="Fichant G."/>
            <person name="Coutinho P.M."/>
            <person name="Voulhoux R."/>
            <person name="Bastien O."/>
            <person name="Marechal E."/>
            <person name="Henrissat B."/>
            <person name="Quentin Y."/>
            <person name="Noirot P."/>
            <person name="Filloux A."/>
            <person name="Mejean V."/>
            <person name="Dubow M.S."/>
            <person name="Barras F."/>
            <person name="Barbe V."/>
            <person name="Weissenbach J."/>
            <person name="Mihalcescu I."/>
            <person name="Vermeglio A."/>
            <person name="Achouak W."/>
            <person name="Heulin T."/>
        </authorList>
    </citation>
    <scope>NUCLEOTIDE SEQUENCE [LARGE SCALE GENOMIC DNA]</scope>
    <source>
        <strain evidence="3">ATCC BAA-407 / DSM 14655 / LMG 21543 / TTB310</strain>
    </source>
</reference>
<sequence length="337" mass="35417">MPFTAHPMNHLPRSAPPSRLRRGLLAGGLLALATGRLHAQQPSAIRLLVGFPPGGGTDVIARLLADKLKDVLGQPVVVDNRAGAGGQIAAQALKAAPADGQTLFLSHDHSISILPQVTRNPGFDPAADFVPVAGFATFANALAVSDGTPARSVQEYVAWVQANGGKDTIGVPAPASIPEFLVGLLAAKYKLDLQAAPYRGSAPMIADMLGGQIKAGVGSVPDFIEQQRAGKLRVVAVIGDKRQPVLPEVPTFAELGLAGLEDLPYYGVFAPAGTPAPVLDRFNQALSRVVAMPDVRERLTAMGLAVGYQPQAPFTQVVRRYTQNWGRIIQASGFQPK</sequence>
<organism evidence="2 3">
    <name type="scientific">Ramlibacter tataouinensis (strain ATCC BAA-407 / DSM 14655 / LMG 21543 / TTB310)</name>
    <dbReference type="NCBI Taxonomy" id="365046"/>
    <lineage>
        <taxon>Bacteria</taxon>
        <taxon>Pseudomonadati</taxon>
        <taxon>Pseudomonadota</taxon>
        <taxon>Betaproteobacteria</taxon>
        <taxon>Burkholderiales</taxon>
        <taxon>Comamonadaceae</taxon>
        <taxon>Ramlibacter</taxon>
    </lineage>
</organism>
<dbReference type="InterPro" id="IPR005064">
    <property type="entry name" value="BUG"/>
</dbReference>
<dbReference type="eggNOG" id="COG3181">
    <property type="taxonomic scope" value="Bacteria"/>
</dbReference>
<dbReference type="PATRIC" id="fig|365046.3.peg.2454"/>
<dbReference type="EMBL" id="CP000245">
    <property type="protein sequence ID" value="AEG93494.1"/>
    <property type="molecule type" value="Genomic_DNA"/>
</dbReference>
<comment type="similarity">
    <text evidence="1">Belongs to the UPF0065 (bug) family.</text>
</comment>
<proteinExistence type="inferred from homology"/>
<dbReference type="STRING" id="365046.Rta_23960"/>